<accession>A0ABT8TEC2</accession>
<comment type="similarity">
    <text evidence="1 3">Belongs to the type-B carboxylesterase/lipase family.</text>
</comment>
<feature type="domain" description="Carboxylesterase type B" evidence="4">
    <location>
        <begin position="28"/>
        <end position="494"/>
    </location>
</feature>
<dbReference type="InterPro" id="IPR019826">
    <property type="entry name" value="Carboxylesterase_B_AS"/>
</dbReference>
<reference evidence="5" key="1">
    <citation type="submission" date="2023-07" db="EMBL/GenBank/DDBJ databases">
        <title>Gilvimarinus algae sp. nov., isolated from the surface of Kelp.</title>
        <authorList>
            <person name="Sun Y.Y."/>
            <person name="Gong Y."/>
            <person name="Du Z.J."/>
        </authorList>
    </citation>
    <scope>NUCLEOTIDE SEQUENCE</scope>
    <source>
        <strain evidence="5">SDUM040014</strain>
    </source>
</reference>
<name>A0ABT8TEC2_9GAMM</name>
<keyword evidence="6" id="KW-1185">Reference proteome</keyword>
<dbReference type="EMBL" id="JAULRT010000052">
    <property type="protein sequence ID" value="MDO3382444.1"/>
    <property type="molecule type" value="Genomic_DNA"/>
</dbReference>
<dbReference type="InterPro" id="IPR029058">
    <property type="entry name" value="AB_hydrolase_fold"/>
</dbReference>
<dbReference type="Proteomes" id="UP001168380">
    <property type="component" value="Unassembled WGS sequence"/>
</dbReference>
<comment type="caution">
    <text evidence="5">The sequence shown here is derived from an EMBL/GenBank/DDBJ whole genome shotgun (WGS) entry which is preliminary data.</text>
</comment>
<gene>
    <name evidence="5" type="ORF">QWI16_09680</name>
</gene>
<feature type="signal peptide" evidence="3">
    <location>
        <begin position="1"/>
        <end position="24"/>
    </location>
</feature>
<protein>
    <recommendedName>
        <fullName evidence="3">Carboxylic ester hydrolase</fullName>
        <ecNumber evidence="3">3.1.1.-</ecNumber>
    </recommendedName>
</protein>
<dbReference type="EC" id="3.1.1.-" evidence="3"/>
<feature type="chain" id="PRO_5044960893" description="Carboxylic ester hydrolase" evidence="3">
    <location>
        <begin position="25"/>
        <end position="525"/>
    </location>
</feature>
<evidence type="ECO:0000313" key="5">
    <source>
        <dbReference type="EMBL" id="MDO3382444.1"/>
    </source>
</evidence>
<organism evidence="5 6">
    <name type="scientific">Gilvimarinus algae</name>
    <dbReference type="NCBI Taxonomy" id="3058037"/>
    <lineage>
        <taxon>Bacteria</taxon>
        <taxon>Pseudomonadati</taxon>
        <taxon>Pseudomonadota</taxon>
        <taxon>Gammaproteobacteria</taxon>
        <taxon>Cellvibrionales</taxon>
        <taxon>Cellvibrionaceae</taxon>
        <taxon>Gilvimarinus</taxon>
    </lineage>
</organism>
<dbReference type="PROSITE" id="PS00122">
    <property type="entry name" value="CARBOXYLESTERASE_B_1"/>
    <property type="match status" value="1"/>
</dbReference>
<dbReference type="SUPFAM" id="SSF53474">
    <property type="entry name" value="alpha/beta-Hydrolases"/>
    <property type="match status" value="1"/>
</dbReference>
<dbReference type="InterPro" id="IPR002018">
    <property type="entry name" value="CarbesteraseB"/>
</dbReference>
<dbReference type="InterPro" id="IPR050309">
    <property type="entry name" value="Type-B_Carboxylest/Lipase"/>
</dbReference>
<dbReference type="Gene3D" id="3.40.50.1820">
    <property type="entry name" value="alpha/beta hydrolase"/>
    <property type="match status" value="1"/>
</dbReference>
<dbReference type="Pfam" id="PF00135">
    <property type="entry name" value="COesterase"/>
    <property type="match status" value="1"/>
</dbReference>
<evidence type="ECO:0000256" key="2">
    <source>
        <dbReference type="ARBA" id="ARBA00022801"/>
    </source>
</evidence>
<evidence type="ECO:0000259" key="4">
    <source>
        <dbReference type="Pfam" id="PF00135"/>
    </source>
</evidence>
<dbReference type="RefSeq" id="WP_302712702.1">
    <property type="nucleotide sequence ID" value="NZ_JAULRT010000052.1"/>
</dbReference>
<evidence type="ECO:0000313" key="6">
    <source>
        <dbReference type="Proteomes" id="UP001168380"/>
    </source>
</evidence>
<proteinExistence type="inferred from homology"/>
<sequence length="525" mass="57613">MKRFQTLTLLPLMLCCLLSAQVLAHDMQRVTVAQGDLQGKKEDELTVFKGVPFAKPPVGELRWKAPQPPEKWTGVRNALEYAPSPIQGGEPPAGKSEDSLYLNIWTPAKTPADKLPVLVWIYGGGFSFGTTADALTDGTHLANKGVVLVSIAYRVGQLGFLAHPALSAESPNKVSGNYGLLDQIAGLQWIQDNIQAFGGDPNRVTIFGESAGGISVSMLAASPLAEGLFHGAISQSGGSFGPSRKINYPGENMITLAQAEAEGIDYVKTFGASSIDELRELDAEAFIPKGWSMPGGWPIFDGHVIPDDQHKLYQQGRYNKVPVLVGYNSDEALMFVRDSDPEPFTEGLKTRFGKFAEPLMAAYGISDTEVNRQSRNLIRDAAFGWHTWSWARLQANDSAAPAYLYYFDQAPSFPEGSPRHDHGANHGQEIAYVFQRVDPNREEAMASDARISEAMASYWTNFAKHGNPNGKGLPKWPEFKPGSSTVMYFQQTPKLGPVPDREALLVLDEYFEWRRTAEGEAWANQ</sequence>
<evidence type="ECO:0000256" key="1">
    <source>
        <dbReference type="ARBA" id="ARBA00005964"/>
    </source>
</evidence>
<dbReference type="PANTHER" id="PTHR11559">
    <property type="entry name" value="CARBOXYLESTERASE"/>
    <property type="match status" value="1"/>
</dbReference>
<keyword evidence="2 3" id="KW-0378">Hydrolase</keyword>
<evidence type="ECO:0000256" key="3">
    <source>
        <dbReference type="RuleBase" id="RU361235"/>
    </source>
</evidence>
<keyword evidence="3" id="KW-0732">Signal</keyword>